<dbReference type="GO" id="GO:0032259">
    <property type="term" value="P:methylation"/>
    <property type="evidence" value="ECO:0007669"/>
    <property type="project" value="UniProtKB-KW"/>
</dbReference>
<keyword evidence="7" id="KW-1185">Reference proteome</keyword>
<evidence type="ECO:0000256" key="3">
    <source>
        <dbReference type="ARBA" id="ARBA00023004"/>
    </source>
</evidence>
<organism evidence="6 7">
    <name type="scientific">Candidatus Methanoplasma termitum</name>
    <dbReference type="NCBI Taxonomy" id="1577791"/>
    <lineage>
        <taxon>Archaea</taxon>
        <taxon>Methanobacteriati</taxon>
        <taxon>Thermoplasmatota</taxon>
        <taxon>Thermoplasmata</taxon>
        <taxon>Methanomassiliicoccales</taxon>
        <taxon>Methanomassiliicoccaceae</taxon>
        <taxon>Candidatus Methanoplasma</taxon>
    </lineage>
</organism>
<name>A0A0A7LDN4_9ARCH</name>
<gene>
    <name evidence="6" type="primary">cdhE</name>
    <name evidence="6" type="ORF">Mpt1_c14390</name>
</gene>
<dbReference type="Proteomes" id="UP000030787">
    <property type="component" value="Chromosome"/>
</dbReference>
<dbReference type="EMBL" id="CP010070">
    <property type="protein sequence ID" value="AIZ57295.1"/>
    <property type="molecule type" value="Genomic_DNA"/>
</dbReference>
<evidence type="ECO:0000256" key="2">
    <source>
        <dbReference type="ARBA" id="ARBA00022723"/>
    </source>
</evidence>
<keyword evidence="6" id="KW-0489">Methyltransferase</keyword>
<dbReference type="AlphaFoldDB" id="A0A0A7LDN4"/>
<proteinExistence type="predicted"/>
<dbReference type="STRING" id="1577791.Mpt1_c14390"/>
<dbReference type="Pfam" id="PF03599">
    <property type="entry name" value="CdhD"/>
    <property type="match status" value="1"/>
</dbReference>
<keyword evidence="1" id="KW-0004">4Fe-4S</keyword>
<evidence type="ECO:0000256" key="4">
    <source>
        <dbReference type="ARBA" id="ARBA00023014"/>
    </source>
</evidence>
<dbReference type="PROSITE" id="PS51656">
    <property type="entry name" value="4FE4S"/>
    <property type="match status" value="1"/>
</dbReference>
<dbReference type="HOGENOM" id="CLU_1182844_0_0_2"/>
<dbReference type="GO" id="GO:0046872">
    <property type="term" value="F:metal ion binding"/>
    <property type="evidence" value="ECO:0007669"/>
    <property type="project" value="UniProtKB-KW"/>
</dbReference>
<evidence type="ECO:0000259" key="5">
    <source>
        <dbReference type="PROSITE" id="PS51656"/>
    </source>
</evidence>
<dbReference type="KEGG" id="mear:Mpt1_c14390"/>
<dbReference type="GO" id="GO:0051539">
    <property type="term" value="F:4 iron, 4 sulfur cluster binding"/>
    <property type="evidence" value="ECO:0007669"/>
    <property type="project" value="UniProtKB-KW"/>
</dbReference>
<dbReference type="Gene3D" id="1.10.15.40">
    <property type="entry name" value="Electron transport complex subunit B, putative Fe-S cluster"/>
    <property type="match status" value="1"/>
</dbReference>
<reference evidence="6 7" key="1">
    <citation type="journal article" date="2014" name="Appl. Environ. Microbiol.">
        <title>Comparative Genome Analysis of 'Candidatus Methanoplasma termitum' Indicates a New Mode of Energy Metabolism in the Seventh Order of Methanogens.</title>
        <authorList>
            <person name="Lang K."/>
            <person name="Schuldes J."/>
            <person name="Klingl A."/>
            <person name="Poehlein A."/>
            <person name="Daniel R."/>
            <person name="Brune A."/>
        </authorList>
    </citation>
    <scope>NUCLEOTIDE SEQUENCE [LARGE SCALE GENOMIC DNA]</scope>
    <source>
        <strain evidence="7">Mpt1</strain>
    </source>
</reference>
<evidence type="ECO:0000313" key="7">
    <source>
        <dbReference type="Proteomes" id="UP000030787"/>
    </source>
</evidence>
<keyword evidence="4" id="KW-0411">Iron-sulfur</keyword>
<dbReference type="InterPro" id="IPR016041">
    <property type="entry name" value="Ac-CoA_synth_d_su_TIM-brl"/>
</dbReference>
<protein>
    <submittedName>
        <fullName evidence="6">CdhE protein</fullName>
        <ecNumber evidence="6">2.1.1.245</ecNumber>
    </submittedName>
</protein>
<evidence type="ECO:0000256" key="1">
    <source>
        <dbReference type="ARBA" id="ARBA00022485"/>
    </source>
</evidence>
<dbReference type="EC" id="2.1.1.245" evidence="6"/>
<keyword evidence="3" id="KW-0408">Iron</keyword>
<feature type="domain" description="4Fe-4S" evidence="5">
    <location>
        <begin position="29"/>
        <end position="92"/>
    </location>
</feature>
<dbReference type="InterPro" id="IPR007202">
    <property type="entry name" value="4Fe-4S_dom"/>
</dbReference>
<keyword evidence="6" id="KW-0808">Transferase</keyword>
<dbReference type="Gene3D" id="3.40.50.11600">
    <property type="match status" value="1"/>
</dbReference>
<keyword evidence="2" id="KW-0479">Metal-binding</keyword>
<accession>A0A0A7LDN4</accession>
<evidence type="ECO:0000313" key="6">
    <source>
        <dbReference type="EMBL" id="AIZ57295.1"/>
    </source>
</evidence>
<sequence length="234" mass="26142">MLWLRFIILIFIYLYYIKKYLFSENMVVEPVDFYQMPPEDILKYLPGKNCGGCGKDSCEDFAGALSKGEAKITECPEIGLKLKKSLEGGLSIRLVVHEADFSMSTVSESIIPVNKPTRDSPVLLTGNCEVTLYVLRLIFEKAPDVSAWIIPSDTKGFTIDHVMTMKVMTPMTVMRALTDSGISQKVDSRVMIIPGLCEGLERNIEVMTKWKVIVGPKSGFELPAFLTQLANTDD</sequence>
<dbReference type="Pfam" id="PF04060">
    <property type="entry name" value="FeS"/>
    <property type="match status" value="1"/>
</dbReference>
<dbReference type="GO" id="GO:0008168">
    <property type="term" value="F:methyltransferase activity"/>
    <property type="evidence" value="ECO:0007669"/>
    <property type="project" value="UniProtKB-KW"/>
</dbReference>